<evidence type="ECO:0000259" key="8">
    <source>
        <dbReference type="Pfam" id="PF05504"/>
    </source>
</evidence>
<dbReference type="AlphaFoldDB" id="A0A3D9HNU5"/>
<dbReference type="PANTHER" id="PTHR35789:SF1">
    <property type="entry name" value="SPORE GERMINATION PROTEIN B3"/>
    <property type="match status" value="1"/>
</dbReference>
<keyword evidence="5" id="KW-0472">Membrane</keyword>
<name>A0A3D9HNU5_9BACL</name>
<dbReference type="OrthoDB" id="2592518at2"/>
<organism evidence="10 11">
    <name type="scientific">Cohnella lupini</name>
    <dbReference type="NCBI Taxonomy" id="1294267"/>
    <lineage>
        <taxon>Bacteria</taxon>
        <taxon>Bacillati</taxon>
        <taxon>Bacillota</taxon>
        <taxon>Bacilli</taxon>
        <taxon>Bacillales</taxon>
        <taxon>Paenibacillaceae</taxon>
        <taxon>Cohnella</taxon>
    </lineage>
</organism>
<evidence type="ECO:0000313" key="10">
    <source>
        <dbReference type="EMBL" id="RED51147.1"/>
    </source>
</evidence>
<dbReference type="RefSeq" id="WP_115996026.1">
    <property type="nucleotide sequence ID" value="NZ_QRDY01000046.1"/>
</dbReference>
<dbReference type="PANTHER" id="PTHR35789">
    <property type="entry name" value="SPORE GERMINATION PROTEIN B3"/>
    <property type="match status" value="1"/>
</dbReference>
<dbReference type="EMBL" id="QRDY01000046">
    <property type="protein sequence ID" value="RED51147.1"/>
    <property type="molecule type" value="Genomic_DNA"/>
</dbReference>
<dbReference type="PROSITE" id="PS51257">
    <property type="entry name" value="PROKAR_LIPOPROTEIN"/>
    <property type="match status" value="1"/>
</dbReference>
<dbReference type="Proteomes" id="UP000256869">
    <property type="component" value="Unassembled WGS sequence"/>
</dbReference>
<keyword evidence="11" id="KW-1185">Reference proteome</keyword>
<keyword evidence="7" id="KW-0449">Lipoprotein</keyword>
<dbReference type="Pfam" id="PF05504">
    <property type="entry name" value="Spore_GerAC"/>
    <property type="match status" value="1"/>
</dbReference>
<dbReference type="InterPro" id="IPR046953">
    <property type="entry name" value="Spore_GerAC-like_C"/>
</dbReference>
<comment type="similarity">
    <text evidence="2">Belongs to the GerABKC lipoprotein family.</text>
</comment>
<evidence type="ECO:0000259" key="9">
    <source>
        <dbReference type="Pfam" id="PF25198"/>
    </source>
</evidence>
<dbReference type="GO" id="GO:0016020">
    <property type="term" value="C:membrane"/>
    <property type="evidence" value="ECO:0007669"/>
    <property type="project" value="UniProtKB-SubCell"/>
</dbReference>
<proteinExistence type="inferred from homology"/>
<accession>A0A3D9HNU5</accession>
<dbReference type="NCBIfam" id="TIGR02887">
    <property type="entry name" value="spore_ger_x_C"/>
    <property type="match status" value="1"/>
</dbReference>
<evidence type="ECO:0000256" key="6">
    <source>
        <dbReference type="ARBA" id="ARBA00023139"/>
    </source>
</evidence>
<evidence type="ECO:0000256" key="4">
    <source>
        <dbReference type="ARBA" id="ARBA00022729"/>
    </source>
</evidence>
<evidence type="ECO:0000256" key="2">
    <source>
        <dbReference type="ARBA" id="ARBA00007886"/>
    </source>
</evidence>
<feature type="domain" description="Spore germination GerAC-like C-terminal" evidence="8">
    <location>
        <begin position="198"/>
        <end position="363"/>
    </location>
</feature>
<evidence type="ECO:0000256" key="7">
    <source>
        <dbReference type="ARBA" id="ARBA00023288"/>
    </source>
</evidence>
<protein>
    <submittedName>
        <fullName evidence="10">Spore germination protein</fullName>
    </submittedName>
</protein>
<keyword evidence="4" id="KW-0732">Signal</keyword>
<dbReference type="GO" id="GO:0009847">
    <property type="term" value="P:spore germination"/>
    <property type="evidence" value="ECO:0007669"/>
    <property type="project" value="InterPro"/>
</dbReference>
<evidence type="ECO:0000313" key="11">
    <source>
        <dbReference type="Proteomes" id="UP000256869"/>
    </source>
</evidence>
<comment type="subcellular location">
    <subcellularLocation>
        <location evidence="1">Membrane</location>
        <topology evidence="1">Lipid-anchor</topology>
    </subcellularLocation>
</comment>
<evidence type="ECO:0000256" key="3">
    <source>
        <dbReference type="ARBA" id="ARBA00022544"/>
    </source>
</evidence>
<keyword evidence="3" id="KW-0309">Germination</keyword>
<comment type="caution">
    <text evidence="10">The sequence shown here is derived from an EMBL/GenBank/DDBJ whole genome shotgun (WGS) entry which is preliminary data.</text>
</comment>
<dbReference type="InterPro" id="IPR008844">
    <property type="entry name" value="Spore_GerAC-like"/>
</dbReference>
<dbReference type="InterPro" id="IPR057336">
    <property type="entry name" value="GerAC_N"/>
</dbReference>
<reference evidence="10 11" key="1">
    <citation type="submission" date="2018-07" db="EMBL/GenBank/DDBJ databases">
        <title>Genomic Encyclopedia of Type Strains, Phase III (KMG-III): the genomes of soil and plant-associated and newly described type strains.</title>
        <authorList>
            <person name="Whitman W."/>
        </authorList>
    </citation>
    <scope>NUCLEOTIDE SEQUENCE [LARGE SCALE GENOMIC DNA]</scope>
    <source>
        <strain evidence="10 11">CECT 8236</strain>
    </source>
</reference>
<gene>
    <name evidence="10" type="ORF">DFP95_1465</name>
</gene>
<feature type="domain" description="Spore germination protein N-terminal" evidence="9">
    <location>
        <begin position="22"/>
        <end position="188"/>
    </location>
</feature>
<dbReference type="Pfam" id="PF25198">
    <property type="entry name" value="Spore_GerAC_N"/>
    <property type="match status" value="1"/>
</dbReference>
<sequence>MVKCILIASVLGTSIILSACSDRRIIEEIGFIQSASYDRSADGQLIIAISIPKADSGSKVSREEFLTTARSAKEARITLSRQSQLTLASGQLRNVLFGCSLARLGIWEHIDSLVRDTVISPQVRITLVDGDAAKLLTRQYKQHPIPGRYIEQLLEKSSRNQTVPKVTLHDFVKEYYEEGIDPVAPIIRDKGDHVEIGGIGLFRDDRYVASLHPEEALIFAFLRGKFNQGEIIMDLGSRNGIKETAMLSAINSKRRITVNFDQGVPTVYCHARIQGSIMEYNGTLKISDIHGRHQLETQIAQNVTERANKMIRLMQNNGVDSLGIGRFVRNSMSYSGWKSLDWMAKYPEVKVIVNVSVFIKDVGKLKI</sequence>
<dbReference type="InterPro" id="IPR038501">
    <property type="entry name" value="Spore_GerAC_C_sf"/>
</dbReference>
<evidence type="ECO:0000256" key="5">
    <source>
        <dbReference type="ARBA" id="ARBA00023136"/>
    </source>
</evidence>
<dbReference type="Gene3D" id="3.30.300.210">
    <property type="entry name" value="Nutrient germinant receptor protein C, domain 3"/>
    <property type="match status" value="1"/>
</dbReference>
<evidence type="ECO:0000256" key="1">
    <source>
        <dbReference type="ARBA" id="ARBA00004635"/>
    </source>
</evidence>
<keyword evidence="6" id="KW-0564">Palmitate</keyword>